<dbReference type="Gene3D" id="1.20.120.450">
    <property type="entry name" value="dinb family like domain"/>
    <property type="match status" value="1"/>
</dbReference>
<organism evidence="2 3">
    <name type="scientific">Mycobacterium paragordonae</name>
    <dbReference type="NCBI Taxonomy" id="1389713"/>
    <lineage>
        <taxon>Bacteria</taxon>
        <taxon>Bacillati</taxon>
        <taxon>Actinomycetota</taxon>
        <taxon>Actinomycetes</taxon>
        <taxon>Mycobacteriales</taxon>
        <taxon>Mycobacteriaceae</taxon>
        <taxon>Mycobacterium</taxon>
    </lineage>
</organism>
<proteinExistence type="predicted"/>
<sequence length="273" mass="29932">MNDTGYVALTDTTREELRERIALAQNRFDRLIRTADPLARPPGSRWTVQQVAAHVLTIANRYYQVARGGMYHPADTPTGVAALNQAELEAALGPVPELADQLRALASDIDGYFDTLAGDCPTIPFHGGGFIGGTTAQTNWLGELLLHGEDIARAVKAPWDLDERDMLLIARGLMQIAPIFLRSETPASTNVCVALEVSGARPYLMHIKGGAAETRERRHADRPDAVLRTPASTLTQLLYQRIGPFTATRRGLRIVGGRRPWLALKLQSYFVPA</sequence>
<protein>
    <submittedName>
        <fullName evidence="2">Maleylpyruvate isomerase N-terminal domain-containing protein</fullName>
    </submittedName>
</protein>
<dbReference type="InterPro" id="IPR024344">
    <property type="entry name" value="MDMPI_metal-binding"/>
</dbReference>
<dbReference type="Proteomes" id="UP001229081">
    <property type="component" value="Unassembled WGS sequence"/>
</dbReference>
<evidence type="ECO:0000259" key="1">
    <source>
        <dbReference type="Pfam" id="PF11716"/>
    </source>
</evidence>
<dbReference type="EMBL" id="JAUFSA010000001">
    <property type="protein sequence ID" value="MDP7735909.1"/>
    <property type="molecule type" value="Genomic_DNA"/>
</dbReference>
<name>A0A4V3AXW9_9MYCO</name>
<keyword evidence="2" id="KW-0413">Isomerase</keyword>
<gene>
    <name evidence="2" type="ORF">QXL92_14280</name>
</gene>
<reference evidence="2" key="1">
    <citation type="submission" date="2023-06" db="EMBL/GenBank/DDBJ databases">
        <title>Identification of two novel mycobacterium reveal diversities and complexities of Mycobacterium gordonae clade.</title>
        <authorList>
            <person name="Matsumoto Y."/>
            <person name="Nakamura S."/>
            <person name="Motooka D."/>
            <person name="Fukushima K."/>
        </authorList>
    </citation>
    <scope>NUCLEOTIDE SEQUENCE</scope>
    <source>
        <strain evidence="2">TY812</strain>
    </source>
</reference>
<dbReference type="GO" id="GO:0046872">
    <property type="term" value="F:metal ion binding"/>
    <property type="evidence" value="ECO:0007669"/>
    <property type="project" value="InterPro"/>
</dbReference>
<comment type="caution">
    <text evidence="2">The sequence shown here is derived from an EMBL/GenBank/DDBJ whole genome shotgun (WGS) entry which is preliminary data.</text>
</comment>
<evidence type="ECO:0000313" key="3">
    <source>
        <dbReference type="Proteomes" id="UP001229081"/>
    </source>
</evidence>
<dbReference type="GO" id="GO:0016853">
    <property type="term" value="F:isomerase activity"/>
    <property type="evidence" value="ECO:0007669"/>
    <property type="project" value="UniProtKB-KW"/>
</dbReference>
<feature type="domain" description="Mycothiol-dependent maleylpyruvate isomerase metal-binding" evidence="1">
    <location>
        <begin position="27"/>
        <end position="152"/>
    </location>
</feature>
<dbReference type="InterPro" id="IPR036527">
    <property type="entry name" value="SCP2_sterol-bd_dom_sf"/>
</dbReference>
<dbReference type="SUPFAM" id="SSF109854">
    <property type="entry name" value="DinB/YfiT-like putative metalloenzymes"/>
    <property type="match status" value="1"/>
</dbReference>
<dbReference type="InterPro" id="IPR034660">
    <property type="entry name" value="DinB/YfiT-like"/>
</dbReference>
<dbReference type="SUPFAM" id="SSF55718">
    <property type="entry name" value="SCP-like"/>
    <property type="match status" value="1"/>
</dbReference>
<dbReference type="AlphaFoldDB" id="A0A4V3AXW9"/>
<accession>A0A4V3AXW9</accession>
<evidence type="ECO:0000313" key="2">
    <source>
        <dbReference type="EMBL" id="MDP7735909.1"/>
    </source>
</evidence>
<dbReference type="RefSeq" id="WP_065044007.1">
    <property type="nucleotide sequence ID" value="NZ_JAUFSA010000001.1"/>
</dbReference>
<dbReference type="Pfam" id="PF11716">
    <property type="entry name" value="MDMPI_N"/>
    <property type="match status" value="1"/>
</dbReference>